<feature type="compositionally biased region" description="Polar residues" evidence="1">
    <location>
        <begin position="1"/>
        <end position="15"/>
    </location>
</feature>
<protein>
    <submittedName>
        <fullName evidence="2">Uncharacterized protein</fullName>
    </submittedName>
</protein>
<feature type="region of interest" description="Disordered" evidence="1">
    <location>
        <begin position="1"/>
        <end position="24"/>
    </location>
</feature>
<name>A0ABQ7IPU9_9HELO</name>
<dbReference type="Proteomes" id="UP000783213">
    <property type="component" value="Unassembled WGS sequence"/>
</dbReference>
<gene>
    <name evidence="2" type="ORF">EAE98_004963</name>
</gene>
<accession>A0ABQ7IPU9</accession>
<evidence type="ECO:0000256" key="1">
    <source>
        <dbReference type="SAM" id="MobiDB-lite"/>
    </source>
</evidence>
<proteinExistence type="predicted"/>
<dbReference type="EMBL" id="RCSX01000009">
    <property type="protein sequence ID" value="KAF7930563.1"/>
    <property type="molecule type" value="Genomic_DNA"/>
</dbReference>
<dbReference type="RefSeq" id="XP_038811234.1">
    <property type="nucleotide sequence ID" value="XM_038952584.1"/>
</dbReference>
<evidence type="ECO:0000313" key="2">
    <source>
        <dbReference type="EMBL" id="KAF7930563.1"/>
    </source>
</evidence>
<dbReference type="GeneID" id="62231737"/>
<reference evidence="2 3" key="1">
    <citation type="journal article" date="2020" name="Genome Biol. Evol.">
        <title>Comparative genomics of Sclerotiniaceae.</title>
        <authorList>
            <person name="Valero Jimenez C.A."/>
            <person name="Steentjes M."/>
            <person name="Scholten O.E."/>
            <person name="Van Kan J.A.L."/>
        </authorList>
    </citation>
    <scope>NUCLEOTIDE SEQUENCE [LARGE SCALE GENOMIC DNA]</scope>
    <source>
        <strain evidence="2 3">B1</strain>
    </source>
</reference>
<evidence type="ECO:0000313" key="3">
    <source>
        <dbReference type="Proteomes" id="UP000783213"/>
    </source>
</evidence>
<organism evidence="2 3">
    <name type="scientific">Botrytis deweyae</name>
    <dbReference type="NCBI Taxonomy" id="2478750"/>
    <lineage>
        <taxon>Eukaryota</taxon>
        <taxon>Fungi</taxon>
        <taxon>Dikarya</taxon>
        <taxon>Ascomycota</taxon>
        <taxon>Pezizomycotina</taxon>
        <taxon>Leotiomycetes</taxon>
        <taxon>Helotiales</taxon>
        <taxon>Sclerotiniaceae</taxon>
        <taxon>Botrytis</taxon>
    </lineage>
</organism>
<keyword evidence="3" id="KW-1185">Reference proteome</keyword>
<comment type="caution">
    <text evidence="2">The sequence shown here is derived from an EMBL/GenBank/DDBJ whole genome shotgun (WGS) entry which is preliminary data.</text>
</comment>
<sequence length="93" mass="10592">MCSGYNRVTNCTTHQRGTRKSEDREYKNNHWEELNVGIIARRIARTHPPTSAINPQRGNQPSTIYLQLYTPAVHIGRTFTVTRILSRGTPTSP</sequence>